<feature type="compositionally biased region" description="Basic and acidic residues" evidence="3">
    <location>
        <begin position="35"/>
        <end position="59"/>
    </location>
</feature>
<feature type="compositionally biased region" description="Low complexity" evidence="3">
    <location>
        <begin position="230"/>
        <end position="239"/>
    </location>
</feature>
<feature type="region of interest" description="Disordered" evidence="3">
    <location>
        <begin position="230"/>
        <end position="359"/>
    </location>
</feature>
<name>A0A7K7NEK0_HALAL</name>
<feature type="compositionally biased region" description="Polar residues" evidence="3">
    <location>
        <begin position="677"/>
        <end position="692"/>
    </location>
</feature>
<evidence type="ECO:0000313" key="5">
    <source>
        <dbReference type="Proteomes" id="UP000585422"/>
    </source>
</evidence>
<gene>
    <name evidence="4" type="primary">Cenpj_3</name>
    <name evidence="4" type="ORF">HALALB_R16348</name>
</gene>
<feature type="non-terminal residue" evidence="4">
    <location>
        <position position="1"/>
    </location>
</feature>
<dbReference type="GO" id="GO:0061511">
    <property type="term" value="P:centriole elongation"/>
    <property type="evidence" value="ECO:0007669"/>
    <property type="project" value="TreeGrafter"/>
</dbReference>
<dbReference type="InterPro" id="IPR026581">
    <property type="entry name" value="TCP10L/CENPJ"/>
</dbReference>
<dbReference type="PANTHER" id="PTHR10331:SF25">
    <property type="entry name" value="T-COMPLEX PROTEIN 10A-RELATED"/>
    <property type="match status" value="1"/>
</dbReference>
<evidence type="ECO:0000256" key="3">
    <source>
        <dbReference type="SAM" id="MobiDB-lite"/>
    </source>
</evidence>
<keyword evidence="5" id="KW-1185">Reference proteome</keyword>
<sequence length="692" mass="77728">MQIGTHEKKADCALAEWKIKAQTDCEAKVVQQSAGEKEVIGRDEDAKENPVDSPQRRWPEILQPCPETVTEMNLQVGEERETHHMDSVGQAGRRDGRPVEGILQKDLGRVDQPLKGHLTEGAKSPLEVLQKHSPLQDLETDRIKEVEWGAGAGEKWVQVCPQELVLGSQSSESKRQIHTDFKMVNGKIVKITHSSPEAVEKGSSPSALQQEWQRKGIAASMWHVQSSSCESSCLSSNSDENSKSHHAQCPSSHRPQGVDHTDGYLDLSDGDYASDEPSGTEKISAKKYSTSPPRKKDIQTISRQQGLSCSTSSSGSSTGAVRLKGSKALSSLQHSQFHLTRSKRREHEPESKHENRARDVKTLHLPSSTVAGEIPAFKIKETPAVEEPHKKLFTDTLDVFLEETQNILTRGLETGIYRRGTPSLTGVKEEQEKAMLFQRTRTDQLKTVRSQELTHPLEYNRDQIHPLQKEKIAHSKFKGTARVTGENVKSEEIQILKQQIAGLQEEFKRNESCWHAAYSKLRDQVEMLTRQNMELRDELRVSEHQRWKAEKTPEAVDFMDRKPETPVAEAILQETAPSSKQEERSQRDNHKSHSISHVGPKTSLQKHFFRDVNSKVVHQPSPSGRRTDDRKSPGALSHLSGGFKKPNSSFYIKGRIYRSLPISGSSEDMHLSHNHSNDTCSFAHCSNNEETE</sequence>
<proteinExistence type="inferred from homology"/>
<feature type="region of interest" description="Disordered" evidence="3">
    <location>
        <begin position="669"/>
        <end position="692"/>
    </location>
</feature>
<dbReference type="GO" id="GO:0060271">
    <property type="term" value="P:cilium assembly"/>
    <property type="evidence" value="ECO:0007669"/>
    <property type="project" value="TreeGrafter"/>
</dbReference>
<feature type="compositionally biased region" description="Low complexity" evidence="3">
    <location>
        <begin position="308"/>
        <end position="319"/>
    </location>
</feature>
<evidence type="ECO:0000313" key="4">
    <source>
        <dbReference type="EMBL" id="NWZ53729.1"/>
    </source>
</evidence>
<dbReference type="Proteomes" id="UP000585422">
    <property type="component" value="Unassembled WGS sequence"/>
</dbReference>
<feature type="compositionally biased region" description="Polar residues" evidence="3">
    <location>
        <begin position="328"/>
        <end position="339"/>
    </location>
</feature>
<dbReference type="EMBL" id="VZSQ01000103">
    <property type="protein sequence ID" value="NWZ53729.1"/>
    <property type="molecule type" value="Genomic_DNA"/>
</dbReference>
<feature type="region of interest" description="Disordered" evidence="3">
    <location>
        <begin position="77"/>
        <end position="96"/>
    </location>
</feature>
<dbReference type="PANTHER" id="PTHR10331">
    <property type="entry name" value="T COMPLEX PROTEIN 10"/>
    <property type="match status" value="1"/>
</dbReference>
<accession>A0A7K7NEK0</accession>
<keyword evidence="2" id="KW-0175">Coiled coil</keyword>
<dbReference type="AlphaFoldDB" id="A0A7K7NEK0"/>
<dbReference type="OrthoDB" id="10252174at2759"/>
<comment type="caution">
    <text evidence="4">The sequence shown here is derived from an EMBL/GenBank/DDBJ whole genome shotgun (WGS) entry which is preliminary data.</text>
</comment>
<feature type="non-terminal residue" evidence="4">
    <location>
        <position position="692"/>
    </location>
</feature>
<feature type="region of interest" description="Disordered" evidence="3">
    <location>
        <begin position="32"/>
        <end position="62"/>
    </location>
</feature>
<organism evidence="4 5">
    <name type="scientific">Haliaeetus albicilla</name>
    <name type="common">White-tailed sea-eagle</name>
    <name type="synonym">Falco albicilla</name>
    <dbReference type="NCBI Taxonomy" id="8969"/>
    <lineage>
        <taxon>Eukaryota</taxon>
        <taxon>Metazoa</taxon>
        <taxon>Chordata</taxon>
        <taxon>Craniata</taxon>
        <taxon>Vertebrata</taxon>
        <taxon>Euteleostomi</taxon>
        <taxon>Archelosauria</taxon>
        <taxon>Archosauria</taxon>
        <taxon>Dinosauria</taxon>
        <taxon>Saurischia</taxon>
        <taxon>Theropoda</taxon>
        <taxon>Coelurosauria</taxon>
        <taxon>Aves</taxon>
        <taxon>Neognathae</taxon>
        <taxon>Neoaves</taxon>
        <taxon>Telluraves</taxon>
        <taxon>Accipitrimorphae</taxon>
        <taxon>Accipitriformes</taxon>
        <taxon>Accipitridae</taxon>
        <taxon>Accipitrinae</taxon>
        <taxon>Haliaeetus</taxon>
    </lineage>
</organism>
<evidence type="ECO:0000256" key="1">
    <source>
        <dbReference type="ARBA" id="ARBA00005627"/>
    </source>
</evidence>
<feature type="compositionally biased region" description="Basic and acidic residues" evidence="3">
    <location>
        <begin position="580"/>
        <end position="591"/>
    </location>
</feature>
<evidence type="ECO:0000256" key="2">
    <source>
        <dbReference type="SAM" id="Coils"/>
    </source>
</evidence>
<feature type="compositionally biased region" description="Basic and acidic residues" evidence="3">
    <location>
        <begin position="345"/>
        <end position="359"/>
    </location>
</feature>
<reference evidence="4 5" key="1">
    <citation type="submission" date="2019-09" db="EMBL/GenBank/DDBJ databases">
        <title>Bird 10,000 Genomes (B10K) Project - Family phase.</title>
        <authorList>
            <person name="Zhang G."/>
        </authorList>
    </citation>
    <scope>NUCLEOTIDE SEQUENCE [LARGE SCALE GENOMIC DNA]</scope>
    <source>
        <strain evidence="4">OUT-0040</strain>
        <tissue evidence="4">Blood</tissue>
    </source>
</reference>
<feature type="region of interest" description="Disordered" evidence="3">
    <location>
        <begin position="573"/>
        <end position="644"/>
    </location>
</feature>
<dbReference type="GO" id="GO:0005813">
    <property type="term" value="C:centrosome"/>
    <property type="evidence" value="ECO:0007669"/>
    <property type="project" value="TreeGrafter"/>
</dbReference>
<comment type="similarity">
    <text evidence="1">Belongs to the TCP10 family.</text>
</comment>
<dbReference type="GO" id="GO:0015631">
    <property type="term" value="F:tubulin binding"/>
    <property type="evidence" value="ECO:0007669"/>
    <property type="project" value="TreeGrafter"/>
</dbReference>
<feature type="coiled-coil region" evidence="2">
    <location>
        <begin position="486"/>
        <end position="545"/>
    </location>
</feature>
<protein>
    <submittedName>
        <fullName evidence="4">CENPJ protein</fullName>
    </submittedName>
</protein>
<dbReference type="GO" id="GO:0005814">
    <property type="term" value="C:centriole"/>
    <property type="evidence" value="ECO:0007669"/>
    <property type="project" value="TreeGrafter"/>
</dbReference>